<evidence type="ECO:0000313" key="1">
    <source>
        <dbReference type="EMBL" id="KKW33073.1"/>
    </source>
</evidence>
<accession>A0A0G1XP75</accession>
<evidence type="ECO:0000313" key="2">
    <source>
        <dbReference type="Proteomes" id="UP000034711"/>
    </source>
</evidence>
<comment type="caution">
    <text evidence="1">The sequence shown here is derived from an EMBL/GenBank/DDBJ whole genome shotgun (WGS) entry which is preliminary data.</text>
</comment>
<organism evidence="1 2">
    <name type="scientific">Candidatus Uhrbacteria bacterium GW2011_GWA2_53_10</name>
    <dbReference type="NCBI Taxonomy" id="1618980"/>
    <lineage>
        <taxon>Bacteria</taxon>
        <taxon>Candidatus Uhriibacteriota</taxon>
    </lineage>
</organism>
<sequence length="55" mass="6804">MNKSELVRRDLSRKRQFHPVIRRGEILEKEFFYSLKVSDSKYYHMVYLAVSFEFE</sequence>
<proteinExistence type="predicted"/>
<protein>
    <submittedName>
        <fullName evidence="1">Uncharacterized protein</fullName>
    </submittedName>
</protein>
<reference evidence="1 2" key="1">
    <citation type="journal article" date="2015" name="Nature">
        <title>rRNA introns, odd ribosomes, and small enigmatic genomes across a large radiation of phyla.</title>
        <authorList>
            <person name="Brown C.T."/>
            <person name="Hug L.A."/>
            <person name="Thomas B.C."/>
            <person name="Sharon I."/>
            <person name="Castelle C.J."/>
            <person name="Singh A."/>
            <person name="Wilkins M.J."/>
            <person name="Williams K.H."/>
            <person name="Banfield J.F."/>
        </authorList>
    </citation>
    <scope>NUCLEOTIDE SEQUENCE [LARGE SCALE GENOMIC DNA]</scope>
</reference>
<gene>
    <name evidence="1" type="ORF">UY77_C0006G0010</name>
</gene>
<dbReference type="EMBL" id="LCRI01000006">
    <property type="protein sequence ID" value="KKW33073.1"/>
    <property type="molecule type" value="Genomic_DNA"/>
</dbReference>
<dbReference type="AlphaFoldDB" id="A0A0G1XP75"/>
<name>A0A0G1XP75_9BACT</name>
<dbReference type="Proteomes" id="UP000034711">
    <property type="component" value="Unassembled WGS sequence"/>
</dbReference>